<evidence type="ECO:0000313" key="2">
    <source>
        <dbReference type="EMBL" id="ATY40934.1"/>
    </source>
</evidence>
<organism evidence="2">
    <name type="scientific">Ancoracysta twista</name>
    <dbReference type="NCBI Taxonomy" id="2044563"/>
    <lineage>
        <taxon>Eukaryota</taxon>
        <taxon>Provora</taxon>
        <taxon>Nebulidia</taxon>
        <taxon>Nebulidea</taxon>
        <taxon>Nebulidida</taxon>
        <taxon>Nebulidae</taxon>
    </lineage>
</organism>
<name>A0A2H4R8F9_9EUKA</name>
<feature type="transmembrane region" description="Helical" evidence="1">
    <location>
        <begin position="43"/>
        <end position="63"/>
    </location>
</feature>
<keyword evidence="2" id="KW-0496">Mitochondrion</keyword>
<dbReference type="RefSeq" id="YP_009446446.1">
    <property type="nucleotide sequence ID" value="NC_036491.1"/>
</dbReference>
<geneLocation type="mitochondrion" evidence="2"/>
<sequence length="66" mass="8064">MSISETPVLVCLLYNRLLQWRVKANEWLKVYKFLMYPFNFRRYLLFISLWAHAMFLVTLLAYLDSL</sequence>
<keyword evidence="1" id="KW-0812">Transmembrane</keyword>
<gene>
    <name evidence="2" type="primary">orf66</name>
</gene>
<proteinExistence type="predicted"/>
<keyword evidence="1" id="KW-0472">Membrane</keyword>
<evidence type="ECO:0000256" key="1">
    <source>
        <dbReference type="SAM" id="Phobius"/>
    </source>
</evidence>
<dbReference type="GeneID" id="35199381"/>
<accession>A0A2H4R8F9</accession>
<protein>
    <submittedName>
        <fullName evidence="2">Orf66</fullName>
    </submittedName>
</protein>
<keyword evidence="1" id="KW-1133">Transmembrane helix</keyword>
<reference evidence="2" key="1">
    <citation type="journal article" date="2017" name="Curr. Biol.">
        <title>A New Lineage of Eukaryotes Illuminates Early Mitochondrial Genome Reduction.</title>
        <authorList>
            <person name="Janouskovec J."/>
            <person name="Tikhonenkov D.V."/>
            <person name="Burki F."/>
            <person name="Howe A.T."/>
            <person name="Rohwer F.L."/>
            <person name="Mylnikov A.P."/>
            <person name="Keeling P.J."/>
        </authorList>
    </citation>
    <scope>NUCLEOTIDE SEQUENCE</scope>
    <source>
        <strain evidence="2">TD-1</strain>
    </source>
</reference>
<dbReference type="EMBL" id="MG202008">
    <property type="protein sequence ID" value="ATY40934.1"/>
    <property type="molecule type" value="Genomic_DNA"/>
</dbReference>
<dbReference type="AlphaFoldDB" id="A0A2H4R8F9"/>